<keyword evidence="1" id="KW-0472">Membrane</keyword>
<feature type="transmembrane region" description="Helical" evidence="1">
    <location>
        <begin position="89"/>
        <end position="109"/>
    </location>
</feature>
<dbReference type="Proteomes" id="UP001236404">
    <property type="component" value="Unassembled WGS sequence"/>
</dbReference>
<feature type="transmembrane region" description="Helical" evidence="1">
    <location>
        <begin position="308"/>
        <end position="325"/>
    </location>
</feature>
<dbReference type="Pfam" id="PF01757">
    <property type="entry name" value="Acyl_transf_3"/>
    <property type="match status" value="1"/>
</dbReference>
<keyword evidence="3" id="KW-0012">Acyltransferase</keyword>
<dbReference type="PANTHER" id="PTHR23028">
    <property type="entry name" value="ACETYLTRANSFERASE"/>
    <property type="match status" value="1"/>
</dbReference>
<proteinExistence type="predicted"/>
<dbReference type="EMBL" id="JAUCMN010000009">
    <property type="protein sequence ID" value="MDM7892598.1"/>
    <property type="molecule type" value="Genomic_DNA"/>
</dbReference>
<evidence type="ECO:0000313" key="3">
    <source>
        <dbReference type="EMBL" id="MDM7892598.1"/>
    </source>
</evidence>
<feature type="transmembrane region" description="Helical" evidence="1">
    <location>
        <begin position="238"/>
        <end position="258"/>
    </location>
</feature>
<evidence type="ECO:0000256" key="1">
    <source>
        <dbReference type="SAM" id="Phobius"/>
    </source>
</evidence>
<feature type="transmembrane region" description="Helical" evidence="1">
    <location>
        <begin position="50"/>
        <end position="69"/>
    </location>
</feature>
<keyword evidence="3" id="KW-0808">Transferase</keyword>
<gene>
    <name evidence="3" type="ORF">QUG93_12960</name>
</gene>
<feature type="transmembrane region" description="Helical" evidence="1">
    <location>
        <begin position="176"/>
        <end position="194"/>
    </location>
</feature>
<feature type="transmembrane region" description="Helical" evidence="1">
    <location>
        <begin position="270"/>
        <end position="287"/>
    </location>
</feature>
<protein>
    <submittedName>
        <fullName evidence="3">Acyltransferase</fullName>
        <ecNumber evidence="3">2.3.-.-</ecNumber>
    </submittedName>
</protein>
<keyword evidence="1" id="KW-1133">Transmembrane helix</keyword>
<dbReference type="InterPro" id="IPR002656">
    <property type="entry name" value="Acyl_transf_3_dom"/>
</dbReference>
<comment type="caution">
    <text evidence="3">The sequence shown here is derived from an EMBL/GenBank/DDBJ whole genome shotgun (WGS) entry which is preliminary data.</text>
</comment>
<name>A0ABT7TSL5_9MICO</name>
<organism evidence="3 4">
    <name type="scientific">Curtobacterium caseinilyticum</name>
    <dbReference type="NCBI Taxonomy" id="3055137"/>
    <lineage>
        <taxon>Bacteria</taxon>
        <taxon>Bacillati</taxon>
        <taxon>Actinomycetota</taxon>
        <taxon>Actinomycetes</taxon>
        <taxon>Micrococcales</taxon>
        <taxon>Microbacteriaceae</taxon>
        <taxon>Curtobacterium</taxon>
    </lineage>
</organism>
<evidence type="ECO:0000313" key="4">
    <source>
        <dbReference type="Proteomes" id="UP001236404"/>
    </source>
</evidence>
<dbReference type="RefSeq" id="WP_289474499.1">
    <property type="nucleotide sequence ID" value="NZ_JAUCMN010000009.1"/>
</dbReference>
<dbReference type="EC" id="2.3.-.-" evidence="3"/>
<feature type="domain" description="Acyltransferase 3" evidence="2">
    <location>
        <begin position="24"/>
        <end position="352"/>
    </location>
</feature>
<dbReference type="InterPro" id="IPR050879">
    <property type="entry name" value="Acyltransferase_3"/>
</dbReference>
<accession>A0ABT7TSL5</accession>
<reference evidence="3 4" key="1">
    <citation type="submission" date="2023-06" db="EMBL/GenBank/DDBJ databases">
        <authorList>
            <person name="Feng G."/>
            <person name="Li J."/>
            <person name="Zhu H."/>
        </authorList>
    </citation>
    <scope>NUCLEOTIDE SEQUENCE [LARGE SCALE GENOMIC DNA]</scope>
    <source>
        <strain evidence="3 4">RHCKG28</strain>
    </source>
</reference>
<feature type="transmembrane region" description="Helical" evidence="1">
    <location>
        <begin position="147"/>
        <end position="169"/>
    </location>
</feature>
<keyword evidence="4" id="KW-1185">Reference proteome</keyword>
<dbReference type="GO" id="GO:0016746">
    <property type="term" value="F:acyltransferase activity"/>
    <property type="evidence" value="ECO:0007669"/>
    <property type="project" value="UniProtKB-KW"/>
</dbReference>
<evidence type="ECO:0000259" key="2">
    <source>
        <dbReference type="Pfam" id="PF01757"/>
    </source>
</evidence>
<keyword evidence="1" id="KW-0812">Transmembrane</keyword>
<sequence>MTQAPTDAEIVAEPARRVRFGYNPALDGLRAISVFGVIAGHAHFNGRVAGYHGVTVFFVISGYLITSLLTQEHAERGRIALGRFYGRRFARLAPALVLVVLVTTVWLLLIREPVSTWWAGPLGALTYTTNLIQYFVGNGQVGPYFQYTWSLALEEQFYLVWPVLLVLLLKFRSSTVTLWFLGVVYVAFWVLRWTQGQSTPTHEALMYGPISHTDALVLGCILAIVLERWSGSRWLERVVVVAGPLGVVLLCWVAVVPSGVKGFDQIDSGGFGQTALASAAVVAWLALERGGFLARFLSLRPMVFLGKLSYGLYLWNLLAAFAFVHVTGHDAGNSKFLLPWLAGLVLVSWLSYRFVENPLRLRFAPPGNHAVVGPVRTATTKAPAEVGRTR</sequence>
<feature type="transmembrane region" description="Helical" evidence="1">
    <location>
        <begin position="206"/>
        <end position="226"/>
    </location>
</feature>
<feature type="transmembrane region" description="Helical" evidence="1">
    <location>
        <begin position="337"/>
        <end position="355"/>
    </location>
</feature>
<dbReference type="PANTHER" id="PTHR23028:SF53">
    <property type="entry name" value="ACYL_TRANSF_3 DOMAIN-CONTAINING PROTEIN"/>
    <property type="match status" value="1"/>
</dbReference>